<dbReference type="EMBL" id="JAJAQC010000019">
    <property type="protein sequence ID" value="MDA0565302.1"/>
    <property type="molecule type" value="Genomic_DNA"/>
</dbReference>
<keyword evidence="2" id="KW-0804">Transcription</keyword>
<dbReference type="RefSeq" id="WP_270072578.1">
    <property type="nucleotide sequence ID" value="NZ_JAJAQC010000019.1"/>
</dbReference>
<evidence type="ECO:0008006" key="7">
    <source>
        <dbReference type="Google" id="ProtNLM"/>
    </source>
</evidence>
<reference evidence="5" key="1">
    <citation type="submission" date="2021-10" db="EMBL/GenBank/DDBJ databases">
        <title>Streptomonospora sp. nov., isolated from mangrove soil.</title>
        <authorList>
            <person name="Chen X."/>
            <person name="Ge X."/>
            <person name="Liu W."/>
        </authorList>
    </citation>
    <scope>NUCLEOTIDE SEQUENCE</scope>
    <source>
        <strain evidence="5">S1-112</strain>
    </source>
</reference>
<feature type="region of interest" description="Disordered" evidence="3">
    <location>
        <begin position="58"/>
        <end position="91"/>
    </location>
</feature>
<keyword evidence="1" id="KW-0805">Transcription regulation</keyword>
<accession>A0A9X3SEU1</accession>
<keyword evidence="4" id="KW-1133">Transmembrane helix</keyword>
<comment type="caution">
    <text evidence="5">The sequence shown here is derived from an EMBL/GenBank/DDBJ whole genome shotgun (WGS) entry which is preliminary data.</text>
</comment>
<organism evidence="5 6">
    <name type="scientific">Streptomonospora mangrovi</name>
    <dbReference type="NCBI Taxonomy" id="2883123"/>
    <lineage>
        <taxon>Bacteria</taxon>
        <taxon>Bacillati</taxon>
        <taxon>Actinomycetota</taxon>
        <taxon>Actinomycetes</taxon>
        <taxon>Streptosporangiales</taxon>
        <taxon>Nocardiopsidaceae</taxon>
        <taxon>Streptomonospora</taxon>
    </lineage>
</organism>
<dbReference type="Proteomes" id="UP001140076">
    <property type="component" value="Unassembled WGS sequence"/>
</dbReference>
<protein>
    <recommendedName>
        <fullName evidence="7">Zinc-finger domain-containing protein</fullName>
    </recommendedName>
</protein>
<feature type="transmembrane region" description="Helical" evidence="4">
    <location>
        <begin position="106"/>
        <end position="127"/>
    </location>
</feature>
<keyword evidence="4" id="KW-0812">Transmembrane</keyword>
<evidence type="ECO:0000256" key="1">
    <source>
        <dbReference type="ARBA" id="ARBA00023015"/>
    </source>
</evidence>
<dbReference type="Gene3D" id="1.10.10.1320">
    <property type="entry name" value="Anti-sigma factor, zinc-finger domain"/>
    <property type="match status" value="1"/>
</dbReference>
<feature type="compositionally biased region" description="Low complexity" evidence="3">
    <location>
        <begin position="138"/>
        <end position="154"/>
    </location>
</feature>
<evidence type="ECO:0000256" key="2">
    <source>
        <dbReference type="ARBA" id="ARBA00023163"/>
    </source>
</evidence>
<dbReference type="InterPro" id="IPR041916">
    <property type="entry name" value="Anti_sigma_zinc_sf"/>
</dbReference>
<feature type="region of interest" description="Disordered" evidence="3">
    <location>
        <begin position="136"/>
        <end position="157"/>
    </location>
</feature>
<feature type="compositionally biased region" description="Polar residues" evidence="3">
    <location>
        <begin position="182"/>
        <end position="193"/>
    </location>
</feature>
<evidence type="ECO:0000313" key="5">
    <source>
        <dbReference type="EMBL" id="MDA0565302.1"/>
    </source>
</evidence>
<keyword evidence="6" id="KW-1185">Reference proteome</keyword>
<evidence type="ECO:0000256" key="4">
    <source>
        <dbReference type="SAM" id="Phobius"/>
    </source>
</evidence>
<name>A0A9X3SEU1_9ACTN</name>
<gene>
    <name evidence="5" type="ORF">LG943_13400</name>
</gene>
<keyword evidence="4" id="KW-0472">Membrane</keyword>
<feature type="region of interest" description="Disordered" evidence="3">
    <location>
        <begin position="182"/>
        <end position="217"/>
    </location>
</feature>
<evidence type="ECO:0000256" key="3">
    <source>
        <dbReference type="SAM" id="MobiDB-lite"/>
    </source>
</evidence>
<proteinExistence type="predicted"/>
<sequence length="290" mass="28960">MSAEGLLEEDEENAVRRHVLDCATCADQQAQLAEVSRVLAEVPAPPMPEALAARLDDALRAEGEARRASGPGGAPAVGSAPPPPGAANTANVVPLRRRRGFGANRWVNYLAVAAAAVVVVGGGSAVLHGLTTTGGEAGAPPAASAPSPGSSGEGDTALSYQPLLVSTATVYTEAELAAQAQSVLTENDPTSPGGTEGDTEGPAEANRPDPSAVPSEVSSCAHRLGPQAGGHPLLIDFAEFDSGSGPEEAWAMYFGTEPGGGTQKSYEVVVVPAGCAGDDPVLATAEAPAP</sequence>
<dbReference type="AlphaFoldDB" id="A0A9X3SEU1"/>
<feature type="compositionally biased region" description="Basic and acidic residues" evidence="3">
    <location>
        <begin position="58"/>
        <end position="67"/>
    </location>
</feature>
<evidence type="ECO:0000313" key="6">
    <source>
        <dbReference type="Proteomes" id="UP001140076"/>
    </source>
</evidence>